<organism evidence="1 2">
    <name type="scientific">Entomophthora muscae</name>
    <dbReference type="NCBI Taxonomy" id="34485"/>
    <lineage>
        <taxon>Eukaryota</taxon>
        <taxon>Fungi</taxon>
        <taxon>Fungi incertae sedis</taxon>
        <taxon>Zoopagomycota</taxon>
        <taxon>Entomophthoromycotina</taxon>
        <taxon>Entomophthoromycetes</taxon>
        <taxon>Entomophthorales</taxon>
        <taxon>Entomophthoraceae</taxon>
        <taxon>Entomophthora</taxon>
    </lineage>
</organism>
<sequence>MGSNSSPIPKTSRDQVLELALPQDIYTGVSSSKILVVGAGGIGCELLKNLVLSGFRHIELVDLDTIDISNLNRQFLFQKQHVSQSKALVAAKSAEKFNPGVKIVPYHANIKDKKFDLSWFQSFNLVMNALDNLDARRYVNRMCLDAKVPLIESGTAGYVGQATVISRKLTECFECNPKETPKTYPVCTIRSTPSQPIHCIVWAKSYLFNQLFGEDDDQFDSSQDENRTEIEELKKEAEALKAIKESMKTADFCLNVFEKVFNRDVSRLANCEGMWKDRQPPHPLPYASFDLPQLESQALDREVADTAIPTLEESFFQFTKSTAILARRLLEARSHNPTATLAFDKDDHDTLEFVVAASNLRAHIFGIAEKSLFDVKAMAGNIIPAIATTNAIIAGAVVMQAFKILQGKIESCYTSFLVSGSGRSRLLCSEALAKPNPECYVCSQETLVASISDLHNTSIGSLIEALLPLVCSFYNEANALTGSEIDLSDLEADLSVAEGQRILHDPDVDNSEASLLSLGIVYGSKLTIDFDREDLNPLNFIVQPGKGTIFSSLTARHVLSDSPKALVRSASPNQEDTKKIRMDISDDDDLVMIE</sequence>
<dbReference type="EMBL" id="QTSX02002846">
    <property type="protein sequence ID" value="KAJ9074813.1"/>
    <property type="molecule type" value="Genomic_DNA"/>
</dbReference>
<dbReference type="EC" id="6.2.1.45" evidence="1"/>
<evidence type="ECO:0000313" key="2">
    <source>
        <dbReference type="Proteomes" id="UP001165960"/>
    </source>
</evidence>
<proteinExistence type="predicted"/>
<protein>
    <submittedName>
        <fullName evidence="1">E1 ubiquitin-activating protein uba2</fullName>
        <ecNumber evidence="1">6.2.1.45</ecNumber>
    </submittedName>
</protein>
<keyword evidence="1" id="KW-0436">Ligase</keyword>
<accession>A0ACC2TJH3</accession>
<reference evidence="1" key="1">
    <citation type="submission" date="2022-04" db="EMBL/GenBank/DDBJ databases">
        <title>Genome of the entomopathogenic fungus Entomophthora muscae.</title>
        <authorList>
            <person name="Elya C."/>
            <person name="Lovett B.R."/>
            <person name="Lee E."/>
            <person name="Macias A.M."/>
            <person name="Hajek A.E."/>
            <person name="De Bivort B.L."/>
            <person name="Kasson M.T."/>
            <person name="De Fine Licht H.H."/>
            <person name="Stajich J.E."/>
        </authorList>
    </citation>
    <scope>NUCLEOTIDE SEQUENCE</scope>
    <source>
        <strain evidence="1">Berkeley</strain>
    </source>
</reference>
<comment type="caution">
    <text evidence="1">The sequence shown here is derived from an EMBL/GenBank/DDBJ whole genome shotgun (WGS) entry which is preliminary data.</text>
</comment>
<evidence type="ECO:0000313" key="1">
    <source>
        <dbReference type="EMBL" id="KAJ9074813.1"/>
    </source>
</evidence>
<keyword evidence="2" id="KW-1185">Reference proteome</keyword>
<name>A0ACC2TJH3_9FUNG</name>
<gene>
    <name evidence="1" type="primary">UBA2_1</name>
    <name evidence="1" type="ORF">DSO57_1002659</name>
</gene>
<dbReference type="Proteomes" id="UP001165960">
    <property type="component" value="Unassembled WGS sequence"/>
</dbReference>